<evidence type="ECO:0000256" key="1">
    <source>
        <dbReference type="SAM" id="MobiDB-lite"/>
    </source>
</evidence>
<feature type="region of interest" description="Disordered" evidence="1">
    <location>
        <begin position="180"/>
        <end position="324"/>
    </location>
</feature>
<feature type="compositionally biased region" description="Basic and acidic residues" evidence="1">
    <location>
        <begin position="223"/>
        <end position="235"/>
    </location>
</feature>
<dbReference type="Proteomes" id="UP000070544">
    <property type="component" value="Unassembled WGS sequence"/>
</dbReference>
<name>A0A139ATP4_GONPJ</name>
<gene>
    <name evidence="2" type="ORF">M427DRAFT_52328</name>
</gene>
<dbReference type="AlphaFoldDB" id="A0A139ATP4"/>
<reference evidence="2 3" key="1">
    <citation type="journal article" date="2015" name="Genome Biol. Evol.">
        <title>Phylogenomic analyses indicate that early fungi evolved digesting cell walls of algal ancestors of land plants.</title>
        <authorList>
            <person name="Chang Y."/>
            <person name="Wang S."/>
            <person name="Sekimoto S."/>
            <person name="Aerts A.L."/>
            <person name="Choi C."/>
            <person name="Clum A."/>
            <person name="LaButti K.M."/>
            <person name="Lindquist E.A."/>
            <person name="Yee Ngan C."/>
            <person name="Ohm R.A."/>
            <person name="Salamov A.A."/>
            <person name="Grigoriev I.V."/>
            <person name="Spatafora J.W."/>
            <person name="Berbee M.L."/>
        </authorList>
    </citation>
    <scope>NUCLEOTIDE SEQUENCE [LARGE SCALE GENOMIC DNA]</scope>
    <source>
        <strain evidence="2 3">JEL478</strain>
    </source>
</reference>
<organism evidence="2 3">
    <name type="scientific">Gonapodya prolifera (strain JEL478)</name>
    <name type="common">Monoblepharis prolifera</name>
    <dbReference type="NCBI Taxonomy" id="1344416"/>
    <lineage>
        <taxon>Eukaryota</taxon>
        <taxon>Fungi</taxon>
        <taxon>Fungi incertae sedis</taxon>
        <taxon>Chytridiomycota</taxon>
        <taxon>Chytridiomycota incertae sedis</taxon>
        <taxon>Monoblepharidomycetes</taxon>
        <taxon>Monoblepharidales</taxon>
        <taxon>Gonapodyaceae</taxon>
        <taxon>Gonapodya</taxon>
    </lineage>
</organism>
<feature type="compositionally biased region" description="Polar residues" evidence="1">
    <location>
        <begin position="527"/>
        <end position="540"/>
    </location>
</feature>
<feature type="compositionally biased region" description="Polar residues" evidence="1">
    <location>
        <begin position="360"/>
        <end position="369"/>
    </location>
</feature>
<protein>
    <submittedName>
        <fullName evidence="2">Uncharacterized protein</fullName>
    </submittedName>
</protein>
<feature type="compositionally biased region" description="Basic and acidic residues" evidence="1">
    <location>
        <begin position="306"/>
        <end position="318"/>
    </location>
</feature>
<accession>A0A139ATP4</accession>
<feature type="compositionally biased region" description="Low complexity" evidence="1">
    <location>
        <begin position="474"/>
        <end position="486"/>
    </location>
</feature>
<evidence type="ECO:0000313" key="3">
    <source>
        <dbReference type="Proteomes" id="UP000070544"/>
    </source>
</evidence>
<feature type="region of interest" description="Disordered" evidence="1">
    <location>
        <begin position="360"/>
        <end position="540"/>
    </location>
</feature>
<sequence length="540" mass="61326">MIAAEAETEVEKQQLLQELFRMGKDAVMALESPMKALHSKYSDLQIKVLDQEKMLLLTERHPLITESYQEAERRMNDRIHRERHRWMRTSASIQRRCQAATEVARRQCDDTLTRLPREMMALIMSNIEQLRQEFTYYTGMPPPEYTDQQLEEGRSELQNNKDGLYEYDPVLNLLIRHPIPTTSDAKSSDVVMSEEDQMSVENGPVESGAVENATVDNAILSEMKPEVENPDRGDSGVEYGGAVVRSRRPRQRKRDNLQEHSEEESEGDSGSDEIGPRRRRPVSKKQTLDGSEGHPSTRGKARASKLRGDGEPGTRSSEDTVMATVDHTPVMATVDHTPVMATVERTPAMATVDRTPATVTVDRTPSKSNARAAGEALRRPRDEEEEYEAFRKKRQRAEVDEEDTTIIEGGRREIDQRRAEERAQKEELLRKRSEELSKTESLRAREEELKRKEAELRRKERELEERKRNESLSRRAPLLPSSRPPSFHTGSVPHGSYTLARPPTSLGQLPLRPIGGIPPSTVGWSKPPSSLQPTGSNEKK</sequence>
<feature type="compositionally biased region" description="Acidic residues" evidence="1">
    <location>
        <begin position="261"/>
        <end position="271"/>
    </location>
</feature>
<keyword evidence="3" id="KW-1185">Reference proteome</keyword>
<proteinExistence type="predicted"/>
<evidence type="ECO:0000313" key="2">
    <source>
        <dbReference type="EMBL" id="KXS20064.1"/>
    </source>
</evidence>
<feature type="compositionally biased region" description="Basic and acidic residues" evidence="1">
    <location>
        <begin position="409"/>
        <end position="473"/>
    </location>
</feature>
<dbReference type="EMBL" id="KQ965736">
    <property type="protein sequence ID" value="KXS20064.1"/>
    <property type="molecule type" value="Genomic_DNA"/>
</dbReference>
<dbReference type="OrthoDB" id="10644716at2759"/>